<dbReference type="AlphaFoldDB" id="A0AAW1XFD6"/>
<proteinExistence type="predicted"/>
<reference evidence="1 2" key="1">
    <citation type="journal article" date="2023" name="G3 (Bethesda)">
        <title>A chromosome-length genome assembly and annotation of blackberry (Rubus argutus, cv. 'Hillquist').</title>
        <authorList>
            <person name="Bruna T."/>
            <person name="Aryal R."/>
            <person name="Dudchenko O."/>
            <person name="Sargent D.J."/>
            <person name="Mead D."/>
            <person name="Buti M."/>
            <person name="Cavallini A."/>
            <person name="Hytonen T."/>
            <person name="Andres J."/>
            <person name="Pham M."/>
            <person name="Weisz D."/>
            <person name="Mascagni F."/>
            <person name="Usai G."/>
            <person name="Natali L."/>
            <person name="Bassil N."/>
            <person name="Fernandez G.E."/>
            <person name="Lomsadze A."/>
            <person name="Armour M."/>
            <person name="Olukolu B."/>
            <person name="Poorten T."/>
            <person name="Britton C."/>
            <person name="Davik J."/>
            <person name="Ashrafi H."/>
            <person name="Aiden E.L."/>
            <person name="Borodovsky M."/>
            <person name="Worthington M."/>
        </authorList>
    </citation>
    <scope>NUCLEOTIDE SEQUENCE [LARGE SCALE GENOMIC DNA]</scope>
    <source>
        <strain evidence="1">PI 553951</strain>
    </source>
</reference>
<accession>A0AAW1XFD6</accession>
<protein>
    <submittedName>
        <fullName evidence="1">Uncharacterized protein</fullName>
    </submittedName>
</protein>
<organism evidence="1 2">
    <name type="scientific">Rubus argutus</name>
    <name type="common">Southern blackberry</name>
    <dbReference type="NCBI Taxonomy" id="59490"/>
    <lineage>
        <taxon>Eukaryota</taxon>
        <taxon>Viridiplantae</taxon>
        <taxon>Streptophyta</taxon>
        <taxon>Embryophyta</taxon>
        <taxon>Tracheophyta</taxon>
        <taxon>Spermatophyta</taxon>
        <taxon>Magnoliopsida</taxon>
        <taxon>eudicotyledons</taxon>
        <taxon>Gunneridae</taxon>
        <taxon>Pentapetalae</taxon>
        <taxon>rosids</taxon>
        <taxon>fabids</taxon>
        <taxon>Rosales</taxon>
        <taxon>Rosaceae</taxon>
        <taxon>Rosoideae</taxon>
        <taxon>Rosoideae incertae sedis</taxon>
        <taxon>Rubus</taxon>
    </lineage>
</organism>
<sequence>MCVDQSRFTTRAQTPPCSIRPPGCSLTAQPAPHRRRFSLYNQRRVSSPPLPRRRDHRVLCPVCSCYAVAPLTTAQIAALRRTTVHPAQSSSSSHDAVDFARAQPSPCSAADIPSPPLAASRFQFCRCLPMLSSL</sequence>
<evidence type="ECO:0000313" key="1">
    <source>
        <dbReference type="EMBL" id="KAK9935110.1"/>
    </source>
</evidence>
<keyword evidence="2" id="KW-1185">Reference proteome</keyword>
<dbReference type="EMBL" id="JBEDUW010000004">
    <property type="protein sequence ID" value="KAK9935110.1"/>
    <property type="molecule type" value="Genomic_DNA"/>
</dbReference>
<gene>
    <name evidence="1" type="ORF">M0R45_022224</name>
</gene>
<name>A0AAW1XFD6_RUBAR</name>
<comment type="caution">
    <text evidence="1">The sequence shown here is derived from an EMBL/GenBank/DDBJ whole genome shotgun (WGS) entry which is preliminary data.</text>
</comment>
<dbReference type="Proteomes" id="UP001457282">
    <property type="component" value="Unassembled WGS sequence"/>
</dbReference>
<evidence type="ECO:0000313" key="2">
    <source>
        <dbReference type="Proteomes" id="UP001457282"/>
    </source>
</evidence>